<gene>
    <name evidence="2" type="ORF">CANCADRAFT_32045</name>
</gene>
<dbReference type="GO" id="GO:0000935">
    <property type="term" value="C:division septum"/>
    <property type="evidence" value="ECO:0007669"/>
    <property type="project" value="TreeGrafter"/>
</dbReference>
<dbReference type="PANTHER" id="PTHR36419">
    <property type="entry name" value="ARRESTIN FAMILY PROTEIN 1"/>
    <property type="match status" value="1"/>
</dbReference>
<evidence type="ECO:0000313" key="3">
    <source>
        <dbReference type="Proteomes" id="UP000095023"/>
    </source>
</evidence>
<dbReference type="SMART" id="SM01017">
    <property type="entry name" value="Arrestin_C"/>
    <property type="match status" value="1"/>
</dbReference>
<dbReference type="Pfam" id="PF02752">
    <property type="entry name" value="Arrestin_C"/>
    <property type="match status" value="1"/>
</dbReference>
<organism evidence="2 3">
    <name type="scientific">Tortispora caseinolytica NRRL Y-17796</name>
    <dbReference type="NCBI Taxonomy" id="767744"/>
    <lineage>
        <taxon>Eukaryota</taxon>
        <taxon>Fungi</taxon>
        <taxon>Dikarya</taxon>
        <taxon>Ascomycota</taxon>
        <taxon>Saccharomycotina</taxon>
        <taxon>Trigonopsidomycetes</taxon>
        <taxon>Trigonopsidales</taxon>
        <taxon>Trigonopsidaceae</taxon>
        <taxon>Tortispora</taxon>
    </lineage>
</organism>
<evidence type="ECO:0000259" key="1">
    <source>
        <dbReference type="SMART" id="SM01017"/>
    </source>
</evidence>
<dbReference type="InterPro" id="IPR014752">
    <property type="entry name" value="Arrestin-like_C"/>
</dbReference>
<dbReference type="PANTHER" id="PTHR36419:SF1">
    <property type="entry name" value="RHO1 GEF LOCALIZING PROTEIN 1"/>
    <property type="match status" value="1"/>
</dbReference>
<dbReference type="InterPro" id="IPR011022">
    <property type="entry name" value="Arrestin_C-like"/>
</dbReference>
<reference evidence="3" key="1">
    <citation type="submission" date="2016-02" db="EMBL/GenBank/DDBJ databases">
        <title>Comparative genomics of biotechnologically important yeasts.</title>
        <authorList>
            <consortium name="DOE Joint Genome Institute"/>
            <person name="Riley R."/>
            <person name="Haridas S."/>
            <person name="Wolfe K.H."/>
            <person name="Lopes M.R."/>
            <person name="Hittinger C.T."/>
            <person name="Goker M."/>
            <person name="Salamov A."/>
            <person name="Wisecaver J."/>
            <person name="Long T.M."/>
            <person name="Aerts A.L."/>
            <person name="Barry K."/>
            <person name="Choi C."/>
            <person name="Clum A."/>
            <person name="Coughlan A.Y."/>
            <person name="Deshpande S."/>
            <person name="Douglass A.P."/>
            <person name="Hanson S.J."/>
            <person name="Klenk H.-P."/>
            <person name="Labutti K."/>
            <person name="Lapidus A."/>
            <person name="Lindquist E."/>
            <person name="Lipzen A."/>
            <person name="Meier-Kolthoff J.P."/>
            <person name="Ohm R.A."/>
            <person name="Otillar R.P."/>
            <person name="Pangilinan J."/>
            <person name="Peng Y."/>
            <person name="Rokas A."/>
            <person name="Rosa C.A."/>
            <person name="Scheuner C."/>
            <person name="Sibirny A.A."/>
            <person name="Slot J.C."/>
            <person name="Stielow J.B."/>
            <person name="Sun H."/>
            <person name="Kurtzman C.P."/>
            <person name="Blackwell M."/>
            <person name="Jeffries T.W."/>
            <person name="Grigoriev I.V."/>
        </authorList>
    </citation>
    <scope>NUCLEOTIDE SEQUENCE [LARGE SCALE GENOMIC DNA]</scope>
    <source>
        <strain evidence="3">NRRL Y-17796</strain>
    </source>
</reference>
<dbReference type="OrthoDB" id="4001642at2759"/>
<dbReference type="GO" id="GO:0000917">
    <property type="term" value="P:division septum assembly"/>
    <property type="evidence" value="ECO:0007669"/>
    <property type="project" value="TreeGrafter"/>
</dbReference>
<dbReference type="Gene3D" id="2.60.40.640">
    <property type="match status" value="1"/>
</dbReference>
<protein>
    <recommendedName>
        <fullName evidence="1">Arrestin C-terminal-like domain-containing protein</fullName>
    </recommendedName>
</protein>
<dbReference type="Proteomes" id="UP000095023">
    <property type="component" value="Unassembled WGS sequence"/>
</dbReference>
<dbReference type="AlphaFoldDB" id="A0A1E4TI47"/>
<accession>A0A1E4TI47</accession>
<name>A0A1E4TI47_9ASCO</name>
<evidence type="ECO:0000313" key="2">
    <source>
        <dbReference type="EMBL" id="ODV91387.1"/>
    </source>
</evidence>
<keyword evidence="3" id="KW-1185">Reference proteome</keyword>
<dbReference type="InterPro" id="IPR053060">
    <property type="entry name" value="Cytokinesis_Signaling_Reg"/>
</dbReference>
<sequence length="401" mass="44742">MLLVRVFPEPNKELVQGYPGIKATCPRIQGSIEIRSSDGLPITVGEVNITLYRTDTVPNYSSTTGLRSFTKRDMTFMIGKPLTVFSGLLATAKSSNLLALSIPFVFPLPVELTLPQSLLIERKTYTLSTLYQLYVNVKPSPSGKEKKTLSIAHPVTIQTYDSMPIFGQFNTPLVRSTKDKNHLVTFECKLTRTAFGPGDAMPLSIDVIPNLAFPKSTKVKLAHVQITVSETITHTPLSEDSNVRRRDIGKQEFNPSCALTNSGYHKAISFSFPYSSYRNDHYEIHPKPKPGYPLLDINAFSTEAHLYKIEYSLHCKISYKTGIASSNTLSVELPITVSPHTYEYAQAILPIIQNEIFTLNKLPSLPPKTAAPTLYRTDNEHDLNRIGFSLYDGTKRRIAIV</sequence>
<feature type="domain" description="Arrestin C-terminal-like" evidence="1">
    <location>
        <begin position="180"/>
        <end position="340"/>
    </location>
</feature>
<proteinExistence type="predicted"/>
<dbReference type="EMBL" id="KV453842">
    <property type="protein sequence ID" value="ODV91387.1"/>
    <property type="molecule type" value="Genomic_DNA"/>
</dbReference>